<evidence type="ECO:0000313" key="5">
    <source>
        <dbReference type="Proteomes" id="UP001226434"/>
    </source>
</evidence>
<dbReference type="InterPro" id="IPR023996">
    <property type="entry name" value="TonB-dep_OMP_SusC/RagA"/>
</dbReference>
<dbReference type="InterPro" id="IPR023997">
    <property type="entry name" value="TonB-dep_OMP_SusC/RagA_CS"/>
</dbReference>
<evidence type="ECO:0000256" key="1">
    <source>
        <dbReference type="PROSITE-ProRule" id="PRU01360"/>
    </source>
</evidence>
<dbReference type="Gene3D" id="2.170.130.10">
    <property type="entry name" value="TonB-dependent receptor, plug domain"/>
    <property type="match status" value="1"/>
</dbReference>
<dbReference type="InterPro" id="IPR008969">
    <property type="entry name" value="CarboxyPept-like_regulatory"/>
</dbReference>
<feature type="domain" description="TonB-dependent receptor plug" evidence="3">
    <location>
        <begin position="227"/>
        <end position="333"/>
    </location>
</feature>
<evidence type="ECO:0000259" key="3">
    <source>
        <dbReference type="Pfam" id="PF07715"/>
    </source>
</evidence>
<keyword evidence="1" id="KW-0813">Transport</keyword>
<keyword evidence="1" id="KW-1134">Transmembrane beta strand</keyword>
<gene>
    <name evidence="4" type="ORF">QJ048_13850</name>
</gene>
<proteinExistence type="inferred from homology"/>
<dbReference type="InterPro" id="IPR039426">
    <property type="entry name" value="TonB-dep_rcpt-like"/>
</dbReference>
<sequence>MHLIVCLKSFVSKEPLRMRLLVKCLVLLLCATGLSSKASAQGITLHETNASLEKIFTEIKKQTDFTFIATKEHFQKSHPVTISVTNATLENVLKITFQGQPLEYSIVKKTIVVVDKKVAIVEPVPALATSTVAVMATGTVKTDKGDPLVGATVTEKGTNNGTQTKEDGSFSLKVRSSKSVLAIGYVGYFSKDVAIAGKENAIAVSLALASQAATDTIIIVGYGRQKKESVVGAIVQTSGKVLERTGGVTNLGMALTGNLPGLITTASSGMPGAEDPQMVVRAQSSWNNSSPLILVDGIERSMSSIDISSVESVSVLKDASATAVYGVKGANGVVLITTKKGTEGKTSIQIRSNVTAKVPSKLPQKYDSYDALELKDRAIERELMISANGWTSYKPQDIINKYRNPANTAEADRYPNVDWEKELFKDHAMSYNTSANVSGGSKFVNYFAGVDFVSEGDLFKTYQNNRGYQAGYGYTRTNVRSNLDFNLTKTTKLSTKIFGSNAVRKLPFNVADGDASFWASAYRTSPDAMQPIYSDGTWGFFQPRNADVPNSVYNLAMSGVEKRTTTQITTDFILQQQLDMILRGLSFRTNFSFDNSFKETGRGINDLYNSAQRKWVDPETGTIYLEQQINTGTQLDYTDGVRWSSVGGSVDRGATYRRVNYSFQLNYNRRFGKHDITAMGLLLREKYATGSEFFHFREDWVFRATYNYAAKYFFETNGAYNGSEKFGPDYRFAFFPSFSAGWMVSNEQFMKNLGFTNTLKVRASWGKIGDDNVSDRWLYRDQWSYGGNTLMGSIPANTPYTYYRISSLGNPNVSWETVEKKNLGIDYGFLKGKIEGSVDVFSDHRTNILIDGSQRAIPTYFGATAPKANLGEVKSKGYEVELKLNHTIGTVHLWANLNMTHATNKVIFRDDPELLPDYQKNAGYAIGQTRAYLNAGFVQSWDDVYGSTQRSTNNNNKLVGDYNIIDFNGDGVIDTYDQAPYQYTGTPQNTYSATVGLDWKGFNVFVQFYGVNNVTREVTFPTFHSSSNVAFVEGTYYTKGAGGTIPLPRWATLMGPDAAGTRYLFDGSYTRLKNAEIGYTLSGNSIRRLGIKACKFYANGNNLLLWTKMPDDRESNFSGNSSFGAYPTVKRFNLGLDITL</sequence>
<dbReference type="SUPFAM" id="SSF49464">
    <property type="entry name" value="Carboxypeptidase regulatory domain-like"/>
    <property type="match status" value="1"/>
</dbReference>
<dbReference type="InterPro" id="IPR037066">
    <property type="entry name" value="Plug_dom_sf"/>
</dbReference>
<evidence type="ECO:0000256" key="2">
    <source>
        <dbReference type="SAM" id="SignalP"/>
    </source>
</evidence>
<protein>
    <submittedName>
        <fullName evidence="4">SusC/RagA family TonB-linked outer membrane protein</fullName>
    </submittedName>
</protein>
<name>A0ABT6RE67_9BACT</name>
<dbReference type="InterPro" id="IPR012910">
    <property type="entry name" value="Plug_dom"/>
</dbReference>
<feature type="signal peptide" evidence="2">
    <location>
        <begin position="1"/>
        <end position="40"/>
    </location>
</feature>
<dbReference type="Pfam" id="PF07715">
    <property type="entry name" value="Plug"/>
    <property type="match status" value="1"/>
</dbReference>
<keyword evidence="5" id="KW-1185">Reference proteome</keyword>
<dbReference type="SUPFAM" id="SSF56935">
    <property type="entry name" value="Porins"/>
    <property type="match status" value="1"/>
</dbReference>
<dbReference type="EMBL" id="JASBRG010000007">
    <property type="protein sequence ID" value="MDI3320869.1"/>
    <property type="molecule type" value="Genomic_DNA"/>
</dbReference>
<feature type="chain" id="PRO_5045329095" evidence="2">
    <location>
        <begin position="41"/>
        <end position="1140"/>
    </location>
</feature>
<keyword evidence="2" id="KW-0732">Signal</keyword>
<dbReference type="PROSITE" id="PS52016">
    <property type="entry name" value="TONB_DEPENDENT_REC_3"/>
    <property type="match status" value="1"/>
</dbReference>
<dbReference type="Gene3D" id="2.60.40.1120">
    <property type="entry name" value="Carboxypeptidase-like, regulatory domain"/>
    <property type="match status" value="1"/>
</dbReference>
<organism evidence="4 5">
    <name type="scientific">Pinibacter soli</name>
    <dbReference type="NCBI Taxonomy" id="3044211"/>
    <lineage>
        <taxon>Bacteria</taxon>
        <taxon>Pseudomonadati</taxon>
        <taxon>Bacteroidota</taxon>
        <taxon>Chitinophagia</taxon>
        <taxon>Chitinophagales</taxon>
        <taxon>Chitinophagaceae</taxon>
        <taxon>Pinibacter</taxon>
    </lineage>
</organism>
<evidence type="ECO:0000313" key="4">
    <source>
        <dbReference type="EMBL" id="MDI3320869.1"/>
    </source>
</evidence>
<dbReference type="Pfam" id="PF13715">
    <property type="entry name" value="CarbopepD_reg_2"/>
    <property type="match status" value="1"/>
</dbReference>
<keyword evidence="1" id="KW-0812">Transmembrane</keyword>
<dbReference type="Proteomes" id="UP001226434">
    <property type="component" value="Unassembled WGS sequence"/>
</dbReference>
<reference evidence="4 5" key="1">
    <citation type="submission" date="2023-05" db="EMBL/GenBank/DDBJ databases">
        <title>Genome sequence of Pinibacter sp. MAH-24.</title>
        <authorList>
            <person name="Huq M.A."/>
        </authorList>
    </citation>
    <scope>NUCLEOTIDE SEQUENCE [LARGE SCALE GENOMIC DNA]</scope>
    <source>
        <strain evidence="4 5">MAH-24</strain>
    </source>
</reference>
<comment type="similarity">
    <text evidence="1">Belongs to the TonB-dependent receptor family.</text>
</comment>
<keyword evidence="1" id="KW-0998">Cell outer membrane</keyword>
<comment type="caution">
    <text evidence="4">The sequence shown here is derived from an EMBL/GenBank/DDBJ whole genome shotgun (WGS) entry which is preliminary data.</text>
</comment>
<dbReference type="NCBIfam" id="TIGR04056">
    <property type="entry name" value="OMP_RagA_SusC"/>
    <property type="match status" value="1"/>
</dbReference>
<comment type="subcellular location">
    <subcellularLocation>
        <location evidence="1">Cell outer membrane</location>
        <topology evidence="1">Multi-pass membrane protein</topology>
    </subcellularLocation>
</comment>
<dbReference type="NCBIfam" id="TIGR04057">
    <property type="entry name" value="SusC_RagA_signa"/>
    <property type="match status" value="1"/>
</dbReference>
<keyword evidence="1" id="KW-0472">Membrane</keyword>
<accession>A0ABT6RE67</accession>